<dbReference type="EMBL" id="JAAMOD010000212">
    <property type="protein sequence ID" value="KAF5235111.1"/>
    <property type="molecule type" value="Genomic_DNA"/>
</dbReference>
<accession>A0AAN6BYE5</accession>
<comment type="caution">
    <text evidence="2">The sequence shown here is derived from an EMBL/GenBank/DDBJ whole genome shotgun (WGS) entry which is preliminary data.</text>
</comment>
<dbReference type="SUPFAM" id="SSF52540">
    <property type="entry name" value="P-loop containing nucleoside triphosphate hydrolases"/>
    <property type="match status" value="1"/>
</dbReference>
<dbReference type="SUPFAM" id="SSF48452">
    <property type="entry name" value="TPR-like"/>
    <property type="match status" value="1"/>
</dbReference>
<dbReference type="Gene3D" id="3.40.50.300">
    <property type="entry name" value="P-loop containing nucleotide triphosphate hydrolases"/>
    <property type="match status" value="1"/>
</dbReference>
<dbReference type="SMART" id="SM00028">
    <property type="entry name" value="TPR"/>
    <property type="match status" value="3"/>
</dbReference>
<proteinExistence type="predicted"/>
<evidence type="ECO:0000313" key="3">
    <source>
        <dbReference type="Proteomes" id="UP000537989"/>
    </source>
</evidence>
<dbReference type="InterPro" id="IPR027417">
    <property type="entry name" value="P-loop_NTPase"/>
</dbReference>
<dbReference type="Pfam" id="PF13374">
    <property type="entry name" value="TPR_10"/>
    <property type="match status" value="1"/>
</dbReference>
<dbReference type="SUPFAM" id="SSF53474">
    <property type="entry name" value="alpha/beta-Hydrolases"/>
    <property type="match status" value="1"/>
</dbReference>
<evidence type="ECO:0000313" key="2">
    <source>
        <dbReference type="EMBL" id="KAF5235111.1"/>
    </source>
</evidence>
<dbReference type="Pfam" id="PF25000">
    <property type="entry name" value="DUF7779"/>
    <property type="match status" value="1"/>
</dbReference>
<dbReference type="Gene3D" id="1.25.40.10">
    <property type="entry name" value="Tetratricopeptide repeat domain"/>
    <property type="match status" value="1"/>
</dbReference>
<keyword evidence="3" id="KW-1185">Reference proteome</keyword>
<dbReference type="InterPro" id="IPR056681">
    <property type="entry name" value="DUF7779"/>
</dbReference>
<dbReference type="PANTHER" id="PTHR46082">
    <property type="entry name" value="ATP/GTP-BINDING PROTEIN-RELATED"/>
    <property type="match status" value="1"/>
</dbReference>
<dbReference type="InterPro" id="IPR011990">
    <property type="entry name" value="TPR-like_helical_dom_sf"/>
</dbReference>
<dbReference type="InterPro" id="IPR053137">
    <property type="entry name" value="NLR-like"/>
</dbReference>
<evidence type="ECO:0000259" key="1">
    <source>
        <dbReference type="Pfam" id="PF25000"/>
    </source>
</evidence>
<dbReference type="Gene3D" id="3.40.50.1820">
    <property type="entry name" value="alpha/beta hydrolase"/>
    <property type="match status" value="1"/>
</dbReference>
<dbReference type="Proteomes" id="UP000537989">
    <property type="component" value="Unassembled WGS sequence"/>
</dbReference>
<protein>
    <recommendedName>
        <fullName evidence="1">DUF7779 domain-containing protein</fullName>
    </recommendedName>
</protein>
<dbReference type="Pfam" id="PF13424">
    <property type="entry name" value="TPR_12"/>
    <property type="match status" value="1"/>
</dbReference>
<name>A0AAN6BYE5_FUSAU</name>
<sequence length="939" mass="106010">MTSKKKGPVFRVTGLPVDRPDEELNVALRTVIDETLSDGEKSQLGFTTTIVPSCYSDLERVALVEFHGGVPDFLSNLVANPLGDWQVEMDDDDISFDQHFFGFTQLYTPKSDAPVTADIIAITGLDGHAYGSWRGKGNFGRMWLRDFLSKDLPCCRTMTYGYNSKLSSRGIDTVMDYGRELIEELKKVRNSDELRQRPVFFVTHSFGGIILAHCLVKAVQTNEGDHPTIASLHKATYGMFLFGIPHKGLMVNDIEKMLAGKEDHPRSALLQQIRDKSDLLTYQLADFKNLIRDRKVISFYETRQTRQLEFNNETKRWERTGGFVTKVDTDSALLQLPDSMEEKIPLDSDHSTIVKFDNKHSRGYTSVREKLRMFERDAPKVIMARFLPVNNGPRPTIMIPFQRDCAFVGREDVIMKIRECEKAADNNHNRMALTGLGGVGKSQIAIEHAYRVRESAPQTWVFWIHAANAARFEQGYRDIADRAEIPGREDPKADILNIVYNWLCSEKSGQWLMILDNADDDGSFFDQVKPLESYLAQTPNGRILITSRNKIAAINLVGSHRHILQVEPMDEEDALALLNTRVPFTECNKADAKALVWVLECIPLAITHAAAYIKARARMTVPNYLRLFKESEANQVRLLGKKELQDLRRDNSIRHAVIATWQMSFTQIQRTDQSAADLLALMSMFDRQGIPISLLRSGASQLDIDDALEPLLDFSLVREEIGKQSVGMHRLVQLAMRKWLETDRQLSQWTKESRKAMNVAFPDGDYATWADCQTLFPHAKEVISHGVGDEGDQLNQANVASKTGWFLYLRGEYKTAETMYQRALQARQKVLGPEHPDTLASIGHLGLILESLGRYEEAELMHRRDLEGSEKVLGPEHPDTLTGINNLGSALASLGRYEDAAVMHRRALEAREKVLGPEHPDTLISVSHLGLTLASLNRC</sequence>
<dbReference type="PANTHER" id="PTHR46082:SF6">
    <property type="entry name" value="AAA+ ATPASE DOMAIN-CONTAINING PROTEIN-RELATED"/>
    <property type="match status" value="1"/>
</dbReference>
<organism evidence="2 3">
    <name type="scientific">Fusarium austroamericanum</name>
    <dbReference type="NCBI Taxonomy" id="282268"/>
    <lineage>
        <taxon>Eukaryota</taxon>
        <taxon>Fungi</taxon>
        <taxon>Dikarya</taxon>
        <taxon>Ascomycota</taxon>
        <taxon>Pezizomycotina</taxon>
        <taxon>Sordariomycetes</taxon>
        <taxon>Hypocreomycetidae</taxon>
        <taxon>Hypocreales</taxon>
        <taxon>Nectriaceae</taxon>
        <taxon>Fusarium</taxon>
    </lineage>
</organism>
<dbReference type="InterPro" id="IPR019734">
    <property type="entry name" value="TPR_rpt"/>
</dbReference>
<dbReference type="AlphaFoldDB" id="A0AAN6BYE5"/>
<dbReference type="InterPro" id="IPR029058">
    <property type="entry name" value="AB_hydrolase_fold"/>
</dbReference>
<reference evidence="2 3" key="1">
    <citation type="submission" date="2020-02" db="EMBL/GenBank/DDBJ databases">
        <title>Identification and distribution of gene clusters putatively required for synthesis of sphingolipid metabolism inhibitors in phylogenetically diverse species of the filamentous fungus Fusarium.</title>
        <authorList>
            <person name="Kim H.-S."/>
            <person name="Busman M."/>
            <person name="Brown D.W."/>
            <person name="Divon H."/>
            <person name="Uhlig S."/>
            <person name="Proctor R.H."/>
        </authorList>
    </citation>
    <scope>NUCLEOTIDE SEQUENCE [LARGE SCALE GENOMIC DNA]</scope>
    <source>
        <strain evidence="2 3">NRRL 2903</strain>
    </source>
</reference>
<gene>
    <name evidence="2" type="ORF">FAUST_7283</name>
</gene>
<feature type="domain" description="DUF7779" evidence="1">
    <location>
        <begin position="668"/>
        <end position="744"/>
    </location>
</feature>